<evidence type="ECO:0000313" key="2">
    <source>
        <dbReference type="EMBL" id="MEX0409626.1"/>
    </source>
</evidence>
<proteinExistence type="predicted"/>
<dbReference type="Proteomes" id="UP001556692">
    <property type="component" value="Unassembled WGS sequence"/>
</dbReference>
<dbReference type="Pfam" id="PF00535">
    <property type="entry name" value="Glycos_transf_2"/>
    <property type="match status" value="1"/>
</dbReference>
<gene>
    <name evidence="2" type="ORF">ABGN05_28695</name>
</gene>
<dbReference type="InterPro" id="IPR029044">
    <property type="entry name" value="Nucleotide-diphossugar_trans"/>
</dbReference>
<organism evidence="2 3">
    <name type="scientific">Aquibium pacificus</name>
    <dbReference type="NCBI Taxonomy" id="3153579"/>
    <lineage>
        <taxon>Bacteria</taxon>
        <taxon>Pseudomonadati</taxon>
        <taxon>Pseudomonadota</taxon>
        <taxon>Alphaproteobacteria</taxon>
        <taxon>Hyphomicrobiales</taxon>
        <taxon>Phyllobacteriaceae</taxon>
        <taxon>Aquibium</taxon>
    </lineage>
</organism>
<name>A0ABV3ST39_9HYPH</name>
<accession>A0ABV3ST39</accession>
<feature type="domain" description="Glycosyltransferase 2-like" evidence="1">
    <location>
        <begin position="4"/>
        <end position="91"/>
    </location>
</feature>
<protein>
    <submittedName>
        <fullName evidence="2">Glycosyltransferase</fullName>
    </submittedName>
</protein>
<dbReference type="RefSeq" id="WP_367957492.1">
    <property type="nucleotide sequence ID" value="NZ_JBDPGJ010000011.1"/>
</dbReference>
<reference evidence="2 3" key="1">
    <citation type="submission" date="2024-05" db="EMBL/GenBank/DDBJ databases">
        <authorList>
            <person name="Jiang F."/>
        </authorList>
    </citation>
    <scope>NUCLEOTIDE SEQUENCE [LARGE SCALE GENOMIC DNA]</scope>
    <source>
        <strain evidence="2 3">LZ166</strain>
    </source>
</reference>
<keyword evidence="3" id="KW-1185">Reference proteome</keyword>
<sequence>MKLSIVVIFFNMRREAARTLYSLSHRYQRGVSVEDYEVIAIDNGSAQPLTPSEVLEFGGNFRYHFHATGSVSPVGAINLGAEMARGEALAVVVDGARMASPGLVWRTLEAWKLAREPFICARAWHLGPDVQFHSMQQGYDQAAEDALLEQIDWKNDGYRLFDVSTIAPSSRGHFPSECSWFAMARSTFVSMGGFDPRFQSPGGGFCNHEFRDRAVKWPGMRAILLLGEGLFHQVHGGVATNACPDEHPGKAFLREYERLCGRKYMTAPVPDPIFSRWTPILGRKIDRHTTTISR</sequence>
<dbReference type="EMBL" id="JBDPGJ010000011">
    <property type="protein sequence ID" value="MEX0409626.1"/>
    <property type="molecule type" value="Genomic_DNA"/>
</dbReference>
<dbReference type="CDD" id="cd00761">
    <property type="entry name" value="Glyco_tranf_GTA_type"/>
    <property type="match status" value="1"/>
</dbReference>
<dbReference type="InterPro" id="IPR001173">
    <property type="entry name" value="Glyco_trans_2-like"/>
</dbReference>
<evidence type="ECO:0000313" key="3">
    <source>
        <dbReference type="Proteomes" id="UP001556692"/>
    </source>
</evidence>
<comment type="caution">
    <text evidence="2">The sequence shown here is derived from an EMBL/GenBank/DDBJ whole genome shotgun (WGS) entry which is preliminary data.</text>
</comment>
<dbReference type="Gene3D" id="3.90.550.10">
    <property type="entry name" value="Spore Coat Polysaccharide Biosynthesis Protein SpsA, Chain A"/>
    <property type="match status" value="1"/>
</dbReference>
<dbReference type="SUPFAM" id="SSF53448">
    <property type="entry name" value="Nucleotide-diphospho-sugar transferases"/>
    <property type="match status" value="1"/>
</dbReference>
<evidence type="ECO:0000259" key="1">
    <source>
        <dbReference type="Pfam" id="PF00535"/>
    </source>
</evidence>